<dbReference type="InterPro" id="IPR009008">
    <property type="entry name" value="Val/Leu/Ile-tRNA-synth_edit"/>
</dbReference>
<dbReference type="Gene3D" id="3.90.740.10">
    <property type="entry name" value="Valyl/Leucyl/Isoleucyl-tRNA synthetase, editing domain"/>
    <property type="match status" value="1"/>
</dbReference>
<keyword evidence="4" id="KW-0067">ATP-binding</keyword>
<evidence type="ECO:0000313" key="8">
    <source>
        <dbReference type="WBParaSite" id="PEQ_0000385501-mRNA-1"/>
    </source>
</evidence>
<dbReference type="AlphaFoldDB" id="A0A914RC43"/>
<keyword evidence="2" id="KW-0436">Ligase</keyword>
<comment type="similarity">
    <text evidence="1">Belongs to the class-I aminoacyl-tRNA synthetase family.</text>
</comment>
<dbReference type="GO" id="GO:0006429">
    <property type="term" value="P:leucyl-tRNA aminoacylation"/>
    <property type="evidence" value="ECO:0007669"/>
    <property type="project" value="InterPro"/>
</dbReference>
<protein>
    <submittedName>
        <fullName evidence="8">Uncharacterized protein</fullName>
    </submittedName>
</protein>
<dbReference type="WBParaSite" id="PEQ_0000385501-mRNA-1">
    <property type="protein sequence ID" value="PEQ_0000385501-mRNA-1"/>
    <property type="gene ID" value="PEQ_0000385501"/>
</dbReference>
<dbReference type="PANTHER" id="PTHR45794">
    <property type="entry name" value="LEUCYL-TRNA SYNTHETASE"/>
    <property type="match status" value="1"/>
</dbReference>
<evidence type="ECO:0000256" key="4">
    <source>
        <dbReference type="ARBA" id="ARBA00022840"/>
    </source>
</evidence>
<dbReference type="PANTHER" id="PTHR45794:SF1">
    <property type="entry name" value="LEUCINE--TRNA LIGASE, CYTOPLASMIC"/>
    <property type="match status" value="1"/>
</dbReference>
<proteinExistence type="inferred from homology"/>
<dbReference type="GO" id="GO:0005524">
    <property type="term" value="F:ATP binding"/>
    <property type="evidence" value="ECO:0007669"/>
    <property type="project" value="UniProtKB-KW"/>
</dbReference>
<keyword evidence="7" id="KW-1185">Reference proteome</keyword>
<name>A0A914RC43_PAREQ</name>
<keyword evidence="5" id="KW-0648">Protein biosynthesis</keyword>
<evidence type="ECO:0000256" key="1">
    <source>
        <dbReference type="ARBA" id="ARBA00005594"/>
    </source>
</evidence>
<dbReference type="GO" id="GO:0002161">
    <property type="term" value="F:aminoacyl-tRNA deacylase activity"/>
    <property type="evidence" value="ECO:0007669"/>
    <property type="project" value="InterPro"/>
</dbReference>
<evidence type="ECO:0000256" key="6">
    <source>
        <dbReference type="ARBA" id="ARBA00023146"/>
    </source>
</evidence>
<evidence type="ECO:0000256" key="2">
    <source>
        <dbReference type="ARBA" id="ARBA00022598"/>
    </source>
</evidence>
<keyword evidence="3" id="KW-0547">Nucleotide-binding</keyword>
<reference evidence="8" key="1">
    <citation type="submission" date="2022-11" db="UniProtKB">
        <authorList>
            <consortium name="WormBaseParasite"/>
        </authorList>
    </citation>
    <scope>IDENTIFICATION</scope>
</reference>
<evidence type="ECO:0000256" key="3">
    <source>
        <dbReference type="ARBA" id="ARBA00022741"/>
    </source>
</evidence>
<evidence type="ECO:0000313" key="7">
    <source>
        <dbReference type="Proteomes" id="UP000887564"/>
    </source>
</evidence>
<dbReference type="Proteomes" id="UP000887564">
    <property type="component" value="Unplaced"/>
</dbReference>
<dbReference type="GO" id="GO:0004823">
    <property type="term" value="F:leucine-tRNA ligase activity"/>
    <property type="evidence" value="ECO:0007669"/>
    <property type="project" value="InterPro"/>
</dbReference>
<sequence length="117" mass="13227">LQNSSYFPLDCVFRYQRFHNRNTSLLRYSVFYANRDESEVFVATARAARNMSFQGMTAEDGKVHYVDGLQSVKGKELLGAALKGPLTSYEKIYALPMLTVKDDKAVLLAVFFSGTRN</sequence>
<evidence type="ECO:0000256" key="5">
    <source>
        <dbReference type="ARBA" id="ARBA00022917"/>
    </source>
</evidence>
<accession>A0A914RC43</accession>
<dbReference type="InterPro" id="IPR004493">
    <property type="entry name" value="Leu-tRNA-synth_Ia_arc/euk"/>
</dbReference>
<organism evidence="7 8">
    <name type="scientific">Parascaris equorum</name>
    <name type="common">Equine roundworm</name>
    <dbReference type="NCBI Taxonomy" id="6256"/>
    <lineage>
        <taxon>Eukaryota</taxon>
        <taxon>Metazoa</taxon>
        <taxon>Ecdysozoa</taxon>
        <taxon>Nematoda</taxon>
        <taxon>Chromadorea</taxon>
        <taxon>Rhabditida</taxon>
        <taxon>Spirurina</taxon>
        <taxon>Ascaridomorpha</taxon>
        <taxon>Ascaridoidea</taxon>
        <taxon>Ascarididae</taxon>
        <taxon>Parascaris</taxon>
    </lineage>
</organism>
<keyword evidence="6" id="KW-0030">Aminoacyl-tRNA synthetase</keyword>